<protein>
    <submittedName>
        <fullName evidence="1">Uncharacterized protein</fullName>
    </submittedName>
</protein>
<keyword evidence="2" id="KW-1185">Reference proteome</keyword>
<proteinExistence type="predicted"/>
<reference evidence="1" key="1">
    <citation type="submission" date="2023-03" db="EMBL/GenBank/DDBJ databases">
        <title>Massive genome expansion in bonnet fungi (Mycena s.s.) driven by repeated elements and novel gene families across ecological guilds.</title>
        <authorList>
            <consortium name="Lawrence Berkeley National Laboratory"/>
            <person name="Harder C.B."/>
            <person name="Miyauchi S."/>
            <person name="Viragh M."/>
            <person name="Kuo A."/>
            <person name="Thoen E."/>
            <person name="Andreopoulos B."/>
            <person name="Lu D."/>
            <person name="Skrede I."/>
            <person name="Drula E."/>
            <person name="Henrissat B."/>
            <person name="Morin E."/>
            <person name="Kohler A."/>
            <person name="Barry K."/>
            <person name="LaButti K."/>
            <person name="Morin E."/>
            <person name="Salamov A."/>
            <person name="Lipzen A."/>
            <person name="Mereny Z."/>
            <person name="Hegedus B."/>
            <person name="Baldrian P."/>
            <person name="Stursova M."/>
            <person name="Weitz H."/>
            <person name="Taylor A."/>
            <person name="Grigoriev I.V."/>
            <person name="Nagy L.G."/>
            <person name="Martin F."/>
            <person name="Kauserud H."/>
        </authorList>
    </citation>
    <scope>NUCLEOTIDE SEQUENCE</scope>
    <source>
        <strain evidence="1">CBHHK067</strain>
    </source>
</reference>
<dbReference type="EMBL" id="JARKIE010000176">
    <property type="protein sequence ID" value="KAJ7671063.1"/>
    <property type="molecule type" value="Genomic_DNA"/>
</dbReference>
<evidence type="ECO:0000313" key="2">
    <source>
        <dbReference type="Proteomes" id="UP001221757"/>
    </source>
</evidence>
<accession>A0AAD7D2X0</accession>
<name>A0AAD7D2X0_MYCRO</name>
<evidence type="ECO:0000313" key="1">
    <source>
        <dbReference type="EMBL" id="KAJ7671063.1"/>
    </source>
</evidence>
<gene>
    <name evidence="1" type="ORF">B0H17DRAFT_1141613</name>
</gene>
<dbReference type="AlphaFoldDB" id="A0AAD7D2X0"/>
<sequence length="249" mass="27966">MTTYNQHAVDIDNIQKSASAGQNINLSDLQILFSGNKIHSFGTSCTPPPLWFNDDDVNIRNVEDWTHFTSITPTISVVVSRKMCNRFILNSDCTLNFSGADFVFAIILEKEKKKLSLILLEEAGTISMTDLRIVDIFREEAPQHWCLSETRITLMLFWKTTHGQSANHRARCRGSNLITMEAVIVDEICWGHMTHRDTRPCLHETPSAKAIGAIAWLIWHAHTNGSTCQKLTLMAGGAIGLAFLGRWSH</sequence>
<dbReference type="Proteomes" id="UP001221757">
    <property type="component" value="Unassembled WGS sequence"/>
</dbReference>
<organism evidence="1 2">
    <name type="scientific">Mycena rosella</name>
    <name type="common">Pink bonnet</name>
    <name type="synonym">Agaricus rosellus</name>
    <dbReference type="NCBI Taxonomy" id="1033263"/>
    <lineage>
        <taxon>Eukaryota</taxon>
        <taxon>Fungi</taxon>
        <taxon>Dikarya</taxon>
        <taxon>Basidiomycota</taxon>
        <taxon>Agaricomycotina</taxon>
        <taxon>Agaricomycetes</taxon>
        <taxon>Agaricomycetidae</taxon>
        <taxon>Agaricales</taxon>
        <taxon>Marasmiineae</taxon>
        <taxon>Mycenaceae</taxon>
        <taxon>Mycena</taxon>
    </lineage>
</organism>
<comment type="caution">
    <text evidence="1">The sequence shown here is derived from an EMBL/GenBank/DDBJ whole genome shotgun (WGS) entry which is preliminary data.</text>
</comment>